<sequence length="63" mass="7466">MHWNVRRHNVNQDDDGDAVAVPGSLWCGSHTSSCYSKRRFDEMRRECYADRRTNEAFCHSTRF</sequence>
<accession>A0A482VZ33</accession>
<organism evidence="1 2">
    <name type="scientific">Asbolus verrucosus</name>
    <name type="common">Desert ironclad beetle</name>
    <dbReference type="NCBI Taxonomy" id="1661398"/>
    <lineage>
        <taxon>Eukaryota</taxon>
        <taxon>Metazoa</taxon>
        <taxon>Ecdysozoa</taxon>
        <taxon>Arthropoda</taxon>
        <taxon>Hexapoda</taxon>
        <taxon>Insecta</taxon>
        <taxon>Pterygota</taxon>
        <taxon>Neoptera</taxon>
        <taxon>Endopterygota</taxon>
        <taxon>Coleoptera</taxon>
        <taxon>Polyphaga</taxon>
        <taxon>Cucujiformia</taxon>
        <taxon>Tenebrionidae</taxon>
        <taxon>Pimeliinae</taxon>
        <taxon>Asbolus</taxon>
    </lineage>
</organism>
<evidence type="ECO:0000313" key="1">
    <source>
        <dbReference type="EMBL" id="RZC38075.1"/>
    </source>
</evidence>
<dbReference type="EMBL" id="QDEB01046631">
    <property type="protein sequence ID" value="RZC38075.1"/>
    <property type="molecule type" value="Genomic_DNA"/>
</dbReference>
<name>A0A482VZ33_ASBVE</name>
<proteinExistence type="predicted"/>
<dbReference type="AlphaFoldDB" id="A0A482VZ33"/>
<protein>
    <submittedName>
        <fullName evidence="1">Uncharacterized protein</fullName>
    </submittedName>
</protein>
<evidence type="ECO:0000313" key="2">
    <source>
        <dbReference type="Proteomes" id="UP000292052"/>
    </source>
</evidence>
<reference evidence="1 2" key="1">
    <citation type="submission" date="2017-03" db="EMBL/GenBank/DDBJ databases">
        <title>Genome of the blue death feigning beetle - Asbolus verrucosus.</title>
        <authorList>
            <person name="Rider S.D."/>
        </authorList>
    </citation>
    <scope>NUCLEOTIDE SEQUENCE [LARGE SCALE GENOMIC DNA]</scope>
    <source>
        <strain evidence="1">Butters</strain>
        <tissue evidence="1">Head and leg muscle</tissue>
    </source>
</reference>
<comment type="caution">
    <text evidence="1">The sequence shown here is derived from an EMBL/GenBank/DDBJ whole genome shotgun (WGS) entry which is preliminary data.</text>
</comment>
<gene>
    <name evidence="1" type="ORF">BDFB_011912</name>
</gene>
<dbReference type="Proteomes" id="UP000292052">
    <property type="component" value="Unassembled WGS sequence"/>
</dbReference>
<keyword evidence="2" id="KW-1185">Reference proteome</keyword>